<reference evidence="2 3" key="1">
    <citation type="submission" date="2022-11" db="EMBL/GenBank/DDBJ databases">
        <title>Genome sequencing of Acetobacter type strain.</title>
        <authorList>
            <person name="Heo J."/>
            <person name="Lee D."/>
            <person name="Han B.-H."/>
            <person name="Hong S.-B."/>
            <person name="Kwon S.-W."/>
        </authorList>
    </citation>
    <scope>NUCLEOTIDE SEQUENCE [LARGE SCALE GENOMIC DNA]</scope>
    <source>
        <strain evidence="2 3">KACC 21253</strain>
    </source>
</reference>
<gene>
    <name evidence="2" type="ORF">OQ497_04675</name>
</gene>
<dbReference type="RefSeq" id="WP_173559024.1">
    <property type="nucleotide sequence ID" value="NZ_JAPIUZ010000001.1"/>
</dbReference>
<comment type="caution">
    <text evidence="2">The sequence shown here is derived from an EMBL/GenBank/DDBJ whole genome shotgun (WGS) entry which is preliminary data.</text>
</comment>
<sequence length="84" mass="9109">MSAHLRKRTLILSGHDTSVALEPEFWDVLDDIAADNKQSVPVLVATIDAKRTPPQSLASALRVHALTTVISRHASQTALQENSP</sequence>
<dbReference type="EMBL" id="JAPIUZ010000001">
    <property type="protein sequence ID" value="MCX2563259.1"/>
    <property type="molecule type" value="Genomic_DNA"/>
</dbReference>
<name>A0ABT3QD91_9PROT</name>
<keyword evidence="3" id="KW-1185">Reference proteome</keyword>
<dbReference type="InterPro" id="IPR027373">
    <property type="entry name" value="RHH_dom"/>
</dbReference>
<evidence type="ECO:0000313" key="2">
    <source>
        <dbReference type="EMBL" id="MCX2563259.1"/>
    </source>
</evidence>
<feature type="domain" description="Ribbon-helix-helix" evidence="1">
    <location>
        <begin position="6"/>
        <end position="68"/>
    </location>
</feature>
<proteinExistence type="predicted"/>
<dbReference type="Gene3D" id="1.10.3990.20">
    <property type="entry name" value="protein bp1543"/>
    <property type="match status" value="1"/>
</dbReference>
<dbReference type="InterPro" id="IPR038268">
    <property type="entry name" value="RHH_sf"/>
</dbReference>
<organism evidence="2 3">
    <name type="scientific">Acetobacter thailandicus</name>
    <dbReference type="NCBI Taxonomy" id="1502842"/>
    <lineage>
        <taxon>Bacteria</taxon>
        <taxon>Pseudomonadati</taxon>
        <taxon>Pseudomonadota</taxon>
        <taxon>Alphaproteobacteria</taxon>
        <taxon>Acetobacterales</taxon>
        <taxon>Acetobacteraceae</taxon>
        <taxon>Acetobacter</taxon>
    </lineage>
</organism>
<dbReference type="Pfam" id="PF13467">
    <property type="entry name" value="RHH_4"/>
    <property type="match status" value="1"/>
</dbReference>
<accession>A0ABT3QD91</accession>
<protein>
    <submittedName>
        <fullName evidence="2">Ribbon-helix-helix domain-containing protein</fullName>
    </submittedName>
</protein>
<evidence type="ECO:0000313" key="3">
    <source>
        <dbReference type="Proteomes" id="UP001301152"/>
    </source>
</evidence>
<evidence type="ECO:0000259" key="1">
    <source>
        <dbReference type="Pfam" id="PF13467"/>
    </source>
</evidence>
<dbReference type="Proteomes" id="UP001301152">
    <property type="component" value="Unassembled WGS sequence"/>
</dbReference>